<reference evidence="1 2" key="1">
    <citation type="submission" date="2014-01" db="EMBL/GenBank/DDBJ databases">
        <title>Full genme sequencing of cellulolytic bacterium Gynuella sunshinyii YC6258T gen. nov., sp. nov.</title>
        <authorList>
            <person name="Khan H."/>
            <person name="Chung E.J."/>
            <person name="Chung Y.R."/>
        </authorList>
    </citation>
    <scope>NUCLEOTIDE SEQUENCE [LARGE SCALE GENOMIC DNA]</scope>
    <source>
        <strain evidence="1 2">YC6258</strain>
    </source>
</reference>
<dbReference type="EMBL" id="CP007142">
    <property type="protein sequence ID" value="AJQ96466.1"/>
    <property type="molecule type" value="Genomic_DNA"/>
</dbReference>
<evidence type="ECO:0000313" key="2">
    <source>
        <dbReference type="Proteomes" id="UP000032266"/>
    </source>
</evidence>
<gene>
    <name evidence="1" type="ORF">YC6258_04434</name>
</gene>
<evidence type="ECO:0000313" key="1">
    <source>
        <dbReference type="EMBL" id="AJQ96466.1"/>
    </source>
</evidence>
<organism evidence="1 2">
    <name type="scientific">Gynuella sunshinyii YC6258</name>
    <dbReference type="NCBI Taxonomy" id="1445510"/>
    <lineage>
        <taxon>Bacteria</taxon>
        <taxon>Pseudomonadati</taxon>
        <taxon>Pseudomonadota</taxon>
        <taxon>Gammaproteobacteria</taxon>
        <taxon>Oceanospirillales</taxon>
        <taxon>Saccharospirillaceae</taxon>
        <taxon>Gynuella</taxon>
    </lineage>
</organism>
<sequence length="52" mass="5727">MAMKVNIEISGIGTLTGSCYHAWPLKKSKVVLYAIAPAHTNFVSIGRMNCRF</sequence>
<dbReference type="KEGG" id="gsn:YC6258_04434"/>
<proteinExistence type="predicted"/>
<accession>A0A0C5VQC3</accession>
<dbReference type="PROSITE" id="PS51257">
    <property type="entry name" value="PROKAR_LIPOPROTEIN"/>
    <property type="match status" value="1"/>
</dbReference>
<protein>
    <submittedName>
        <fullName evidence="1">Uncharacterized protein</fullName>
    </submittedName>
</protein>
<dbReference type="STRING" id="1445510.YC6258_04434"/>
<dbReference type="AlphaFoldDB" id="A0A0C5VQC3"/>
<name>A0A0C5VQC3_9GAMM</name>
<dbReference type="Proteomes" id="UP000032266">
    <property type="component" value="Chromosome"/>
</dbReference>
<keyword evidence="2" id="KW-1185">Reference proteome</keyword>
<dbReference type="HOGENOM" id="CLU_3080418_0_0_6"/>